<evidence type="ECO:0000313" key="2">
    <source>
        <dbReference type="Proteomes" id="UP000440096"/>
    </source>
</evidence>
<dbReference type="OrthoDB" id="3213425at2"/>
<gene>
    <name evidence="1" type="ORF">GKO32_28135</name>
</gene>
<protein>
    <submittedName>
        <fullName evidence="1">XRE family transcriptional regulator</fullName>
    </submittedName>
</protein>
<accession>A0A6N7Z6Z5</accession>
<dbReference type="Proteomes" id="UP000440096">
    <property type="component" value="Unassembled WGS sequence"/>
</dbReference>
<proteinExistence type="predicted"/>
<comment type="caution">
    <text evidence="1">The sequence shown here is derived from an EMBL/GenBank/DDBJ whole genome shotgun (WGS) entry which is preliminary data.</text>
</comment>
<name>A0A6N7Z6Z5_9PSEU</name>
<dbReference type="SUPFAM" id="SSF48452">
    <property type="entry name" value="TPR-like"/>
    <property type="match status" value="1"/>
</dbReference>
<dbReference type="InterPro" id="IPR011990">
    <property type="entry name" value="TPR-like_helical_dom_sf"/>
</dbReference>
<organism evidence="1 2">
    <name type="scientific">Amycolatopsis pithecellobii</name>
    <dbReference type="NCBI Taxonomy" id="664692"/>
    <lineage>
        <taxon>Bacteria</taxon>
        <taxon>Bacillati</taxon>
        <taxon>Actinomycetota</taxon>
        <taxon>Actinomycetes</taxon>
        <taxon>Pseudonocardiales</taxon>
        <taxon>Pseudonocardiaceae</taxon>
        <taxon>Amycolatopsis</taxon>
    </lineage>
</organism>
<evidence type="ECO:0000313" key="1">
    <source>
        <dbReference type="EMBL" id="MTD57819.1"/>
    </source>
</evidence>
<keyword evidence="2" id="KW-1185">Reference proteome</keyword>
<reference evidence="1 2" key="1">
    <citation type="submission" date="2019-11" db="EMBL/GenBank/DDBJ databases">
        <title>Draft genome of Amycolatopsis RM579.</title>
        <authorList>
            <person name="Duangmal K."/>
            <person name="Mingma R."/>
        </authorList>
    </citation>
    <scope>NUCLEOTIDE SEQUENCE [LARGE SCALE GENOMIC DNA]</scope>
    <source>
        <strain evidence="1 2">RM579</strain>
    </source>
</reference>
<sequence length="287" mass="31066">MRRLDDHLGGADTYRLYVAEIEKTATMLGSGSFSGPDRQELLSFFAEQAQQAGWAAFDAGWHGQAKELYERSFNAAKEANDAALAANALALRSYQLLPSTDVAVDLTDKSCSIAAKSAQPGVKSLLYQRGAWTYAVAGQADKAAWALGQAEAALTAPADDGYGPDWALWAHNPTELQIITGRCWTELHRPLRAVPALEAAMTQYDDSHARDKALYLSWLAEAYLDAGEVEHSATAATRALGLATDVASARPQQRLSVVMDRLQPHQSVSEVADLLAQRPLNPLQVRS</sequence>
<dbReference type="EMBL" id="WMBA01000054">
    <property type="protein sequence ID" value="MTD57819.1"/>
    <property type="molecule type" value="Genomic_DNA"/>
</dbReference>
<dbReference type="Gene3D" id="1.25.40.10">
    <property type="entry name" value="Tetratricopeptide repeat domain"/>
    <property type="match status" value="1"/>
</dbReference>
<dbReference type="AlphaFoldDB" id="A0A6N7Z6Z5"/>